<keyword evidence="3" id="KW-1185">Reference proteome</keyword>
<protein>
    <recommendedName>
        <fullName evidence="4">Alpha/beta-hydrolase</fullName>
    </recommendedName>
</protein>
<accession>A0AAD5VDD1</accession>
<gene>
    <name evidence="2" type="ORF">NLI96_g2899</name>
</gene>
<dbReference type="InterPro" id="IPR029058">
    <property type="entry name" value="AB_hydrolase_fold"/>
</dbReference>
<reference evidence="2" key="1">
    <citation type="submission" date="2022-07" db="EMBL/GenBank/DDBJ databases">
        <title>Genome Sequence of Physisporinus lineatus.</title>
        <authorList>
            <person name="Buettner E."/>
        </authorList>
    </citation>
    <scope>NUCLEOTIDE SEQUENCE</scope>
    <source>
        <strain evidence="2">VT162</strain>
    </source>
</reference>
<feature type="transmembrane region" description="Helical" evidence="1">
    <location>
        <begin position="71"/>
        <end position="90"/>
    </location>
</feature>
<name>A0AAD5VDD1_9APHY</name>
<evidence type="ECO:0000313" key="2">
    <source>
        <dbReference type="EMBL" id="KAJ3488384.1"/>
    </source>
</evidence>
<proteinExistence type="predicted"/>
<feature type="transmembrane region" description="Helical" evidence="1">
    <location>
        <begin position="33"/>
        <end position="59"/>
    </location>
</feature>
<dbReference type="Gene3D" id="3.40.50.1820">
    <property type="entry name" value="alpha/beta hydrolase"/>
    <property type="match status" value="1"/>
</dbReference>
<keyword evidence="1" id="KW-1133">Transmembrane helix</keyword>
<comment type="caution">
    <text evidence="2">The sequence shown here is derived from an EMBL/GenBank/DDBJ whole genome shotgun (WGS) entry which is preliminary data.</text>
</comment>
<evidence type="ECO:0008006" key="4">
    <source>
        <dbReference type="Google" id="ProtNLM"/>
    </source>
</evidence>
<sequence>MDQSSNETQNNVGHLVKDIAENPHPPRPKDLSYYLVLLFAVIPIWSVVPASWAFVIYSLRTGKIYTFAWKGRLYFAVALCEVFFSVYHYHLARYISGLYLNGHGNLTELQAALKRVLQAGLAFLPEAGPDEEEGNRPGSPAEVITRLEKDDPRAVDFRNYLRTWFRKVPWSSIRKHQVYAWLYWSIFNAPFHNLSDLPAPRRKVLEEVLQLLEHRAGASIPEGSNPDSTPLLLTLDPVRVAGRPFLWYLGVALSNYLLRRRFESKWDATIATYEGLEYMLRIPRSWSPKSGPRPIVFLHGLGLGLSQYKIFLWHLMEAVPDHPVLIPLHPHVSQEIFHPRFLAPMDRHEAAKTLGGLIQKLGWARVVSEESDDDGEQKQASNIPYGVTMVSHSNGSFTHAWMLKAYPKMITRSCFVDPVTFCSWEGDLCYNFIYRPCATGIELLMKYFVGMELGVANVLQRHFDWSSNSLWYDEIPNACDPSKTIFFVGGKDDIVDAKRVQRYLTSHGIRKGLRFNPEGRHGEALLTGGESHMEILRWLHESHDYTPST</sequence>
<keyword evidence="1" id="KW-0472">Membrane</keyword>
<organism evidence="2 3">
    <name type="scientific">Meripilus lineatus</name>
    <dbReference type="NCBI Taxonomy" id="2056292"/>
    <lineage>
        <taxon>Eukaryota</taxon>
        <taxon>Fungi</taxon>
        <taxon>Dikarya</taxon>
        <taxon>Basidiomycota</taxon>
        <taxon>Agaricomycotina</taxon>
        <taxon>Agaricomycetes</taxon>
        <taxon>Polyporales</taxon>
        <taxon>Meripilaceae</taxon>
        <taxon>Meripilus</taxon>
    </lineage>
</organism>
<evidence type="ECO:0000256" key="1">
    <source>
        <dbReference type="SAM" id="Phobius"/>
    </source>
</evidence>
<evidence type="ECO:0000313" key="3">
    <source>
        <dbReference type="Proteomes" id="UP001212997"/>
    </source>
</evidence>
<dbReference type="Proteomes" id="UP001212997">
    <property type="component" value="Unassembled WGS sequence"/>
</dbReference>
<dbReference type="EMBL" id="JANAWD010000068">
    <property type="protein sequence ID" value="KAJ3488384.1"/>
    <property type="molecule type" value="Genomic_DNA"/>
</dbReference>
<dbReference type="PANTHER" id="PTHR37471">
    <property type="entry name" value="UNNAMED PRODUCT"/>
    <property type="match status" value="1"/>
</dbReference>
<dbReference type="PANTHER" id="PTHR37471:SF1">
    <property type="entry name" value="AB HYDROLASE-1 DOMAIN-CONTAINING PROTEIN"/>
    <property type="match status" value="1"/>
</dbReference>
<dbReference type="SUPFAM" id="SSF53474">
    <property type="entry name" value="alpha/beta-Hydrolases"/>
    <property type="match status" value="1"/>
</dbReference>
<dbReference type="AlphaFoldDB" id="A0AAD5VDD1"/>
<keyword evidence="1" id="KW-0812">Transmembrane</keyword>